<name>A0A8T2M6A9_ASTMX</name>
<dbReference type="GO" id="GO:0008289">
    <property type="term" value="F:lipid binding"/>
    <property type="evidence" value="ECO:0007669"/>
    <property type="project" value="InterPro"/>
</dbReference>
<evidence type="ECO:0000313" key="5">
    <source>
        <dbReference type="Proteomes" id="UP000752171"/>
    </source>
</evidence>
<feature type="transmembrane region" description="Helical" evidence="3">
    <location>
        <begin position="411"/>
        <end position="433"/>
    </location>
</feature>
<feature type="compositionally biased region" description="Pro residues" evidence="2">
    <location>
        <begin position="205"/>
        <end position="228"/>
    </location>
</feature>
<feature type="region of interest" description="Disordered" evidence="2">
    <location>
        <begin position="123"/>
        <end position="142"/>
    </location>
</feature>
<dbReference type="GO" id="GO:0042157">
    <property type="term" value="P:lipoprotein metabolic process"/>
    <property type="evidence" value="ECO:0007669"/>
    <property type="project" value="InterPro"/>
</dbReference>
<feature type="region of interest" description="Disordered" evidence="2">
    <location>
        <begin position="193"/>
        <end position="233"/>
    </location>
</feature>
<keyword evidence="3" id="KW-0472">Membrane</keyword>
<evidence type="ECO:0000256" key="2">
    <source>
        <dbReference type="SAM" id="MobiDB-lite"/>
    </source>
</evidence>
<comment type="caution">
    <text evidence="4">The sequence shown here is derived from an EMBL/GenBank/DDBJ whole genome shotgun (WGS) entry which is preliminary data.</text>
</comment>
<dbReference type="GO" id="GO:0016020">
    <property type="term" value="C:membrane"/>
    <property type="evidence" value="ECO:0007669"/>
    <property type="project" value="TreeGrafter"/>
</dbReference>
<feature type="transmembrane region" description="Helical" evidence="3">
    <location>
        <begin position="380"/>
        <end position="405"/>
    </location>
</feature>
<protein>
    <submittedName>
        <fullName evidence="4">Uncharacterized protein</fullName>
    </submittedName>
</protein>
<feature type="region of interest" description="Disordered" evidence="2">
    <location>
        <begin position="50"/>
        <end position="76"/>
    </location>
</feature>
<dbReference type="AlphaFoldDB" id="A0A8T2M6A9"/>
<dbReference type="EMBL" id="JAICCE010000005">
    <property type="protein sequence ID" value="KAG9277482.1"/>
    <property type="molecule type" value="Genomic_DNA"/>
</dbReference>
<dbReference type="GO" id="GO:0006869">
    <property type="term" value="P:lipid transport"/>
    <property type="evidence" value="ECO:0007669"/>
    <property type="project" value="InterPro"/>
</dbReference>
<keyword evidence="3" id="KW-1133">Transmembrane helix</keyword>
<organism evidence="4 5">
    <name type="scientific">Astyanax mexicanus</name>
    <name type="common">Blind cave fish</name>
    <name type="synonym">Astyanax fasciatus mexicanus</name>
    <dbReference type="NCBI Taxonomy" id="7994"/>
    <lineage>
        <taxon>Eukaryota</taxon>
        <taxon>Metazoa</taxon>
        <taxon>Chordata</taxon>
        <taxon>Craniata</taxon>
        <taxon>Vertebrata</taxon>
        <taxon>Euteleostomi</taxon>
        <taxon>Actinopterygii</taxon>
        <taxon>Neopterygii</taxon>
        <taxon>Teleostei</taxon>
        <taxon>Ostariophysi</taxon>
        <taxon>Characiformes</taxon>
        <taxon>Characoidei</taxon>
        <taxon>Acestrorhamphidae</taxon>
        <taxon>Acestrorhamphinae</taxon>
        <taxon>Astyanax</taxon>
    </lineage>
</organism>
<feature type="region of interest" description="Disordered" evidence="2">
    <location>
        <begin position="270"/>
        <end position="295"/>
    </location>
</feature>
<evidence type="ECO:0000313" key="4">
    <source>
        <dbReference type="EMBL" id="KAG9277482.1"/>
    </source>
</evidence>
<sequence>MAFVTTIFTNSLDSFETLNLTDWSLLGVKLLYLQAVFVKGSGVERKELGLGQWTDRQTGGMSLEENSKPKPKRPARPPAQILFTIQPCRPAPPPPTALHTKTSSPPLEQPVTPAYIRVLSEETPAKQTGTPARPAPPVPRRPVLSRTERCYQSIEAESLNGSEKPAVTRNAGLSWNEVNANATENIPIYEDVLPNENEDGTSTPDPLPAPPRPPTRPHPLTPPRPPVTKPRRPFLSQSVTEEPVEHLYEYIADVIPDSVLEDECDNGERDVCSVDRKPGTPHPLRSWSEQSSVDGDSSAKELDILLEWWRSVEGWETLTVGHHGQESESKMLMLVVHRVKMAMRLFQLLVFRRGRILLNHITELYCNADSVSRVGKNTRIAGITGGTTGAVGAAAVVAGLALAPFTFGASMVAAGIGVGVAAAGGVTGASAAITNKVKSSQVRSKLERILRNCRIHLENIVACLEFVEVGMEQLRHRNYSKLKHLDSCALKIIKMAQEIDSFYSTDAISRCSCILQGFASGLDSYFTEEDQLKLKRDSENQFAEKIREVADKLKESMDELILVKNQFRSIVDSV</sequence>
<proteinExistence type="inferred from homology"/>
<dbReference type="PANTHER" id="PTHR14096">
    <property type="entry name" value="APOLIPOPROTEIN L"/>
    <property type="match status" value="1"/>
</dbReference>
<dbReference type="Pfam" id="PF05461">
    <property type="entry name" value="ApoL"/>
    <property type="match status" value="1"/>
</dbReference>
<dbReference type="GO" id="GO:0005576">
    <property type="term" value="C:extracellular region"/>
    <property type="evidence" value="ECO:0007669"/>
    <property type="project" value="InterPro"/>
</dbReference>
<dbReference type="InterPro" id="IPR008405">
    <property type="entry name" value="ApoL"/>
</dbReference>
<dbReference type="Proteomes" id="UP000752171">
    <property type="component" value="Unassembled WGS sequence"/>
</dbReference>
<accession>A0A8T2M6A9</accession>
<gene>
    <name evidence="4" type="ORF">AMEX_G7490</name>
</gene>
<comment type="similarity">
    <text evidence="1">Belongs to the apolipoprotein L family.</text>
</comment>
<keyword evidence="3" id="KW-0812">Transmembrane</keyword>
<reference evidence="4 5" key="1">
    <citation type="submission" date="2021-07" db="EMBL/GenBank/DDBJ databases">
        <authorList>
            <person name="Imarazene B."/>
            <person name="Zahm M."/>
            <person name="Klopp C."/>
            <person name="Cabau C."/>
            <person name="Beille S."/>
            <person name="Jouanno E."/>
            <person name="Castinel A."/>
            <person name="Lluch J."/>
            <person name="Gil L."/>
            <person name="Kuchtly C."/>
            <person name="Lopez Roques C."/>
            <person name="Donnadieu C."/>
            <person name="Parrinello H."/>
            <person name="Journot L."/>
            <person name="Du K."/>
            <person name="Schartl M."/>
            <person name="Retaux S."/>
            <person name="Guiguen Y."/>
        </authorList>
    </citation>
    <scope>NUCLEOTIDE SEQUENCE [LARGE SCALE GENOMIC DNA]</scope>
    <source>
        <strain evidence="4">Pach_M1</strain>
        <tissue evidence="4">Testis</tissue>
    </source>
</reference>
<evidence type="ECO:0000256" key="3">
    <source>
        <dbReference type="SAM" id="Phobius"/>
    </source>
</evidence>
<evidence type="ECO:0000256" key="1">
    <source>
        <dbReference type="ARBA" id="ARBA00010090"/>
    </source>
</evidence>
<dbReference type="PANTHER" id="PTHR14096:SF59">
    <property type="entry name" value="APOLIPOPROTEIN L, 1 ISOFORM X1"/>
    <property type="match status" value="1"/>
</dbReference>